<dbReference type="AlphaFoldDB" id="A0A4Y2NKP0"/>
<reference evidence="1 2" key="1">
    <citation type="journal article" date="2019" name="Sci. Rep.">
        <title>Orb-weaving spider Araneus ventricosus genome elucidates the spidroin gene catalogue.</title>
        <authorList>
            <person name="Kono N."/>
            <person name="Nakamura H."/>
            <person name="Ohtoshi R."/>
            <person name="Moran D.A.P."/>
            <person name="Shinohara A."/>
            <person name="Yoshida Y."/>
            <person name="Fujiwara M."/>
            <person name="Mori M."/>
            <person name="Tomita M."/>
            <person name="Arakawa K."/>
        </authorList>
    </citation>
    <scope>NUCLEOTIDE SEQUENCE [LARGE SCALE GENOMIC DNA]</scope>
</reference>
<sequence>MPVFNERNNVIEINSPVLARLVFREEFFYSLLKTVRRHLSRDDSTEETSTKGTCNLSRDISGIGFVTAFNSCLEKETKRSFLSYKSEDKQDED</sequence>
<gene>
    <name evidence="1" type="ORF">AVEN_256814_1</name>
</gene>
<comment type="caution">
    <text evidence="1">The sequence shown here is derived from an EMBL/GenBank/DDBJ whole genome shotgun (WGS) entry which is preliminary data.</text>
</comment>
<keyword evidence="2" id="KW-1185">Reference proteome</keyword>
<accession>A0A4Y2NKP0</accession>
<dbReference type="Proteomes" id="UP000499080">
    <property type="component" value="Unassembled WGS sequence"/>
</dbReference>
<name>A0A4Y2NKP0_ARAVE</name>
<evidence type="ECO:0000313" key="1">
    <source>
        <dbReference type="EMBL" id="GBN38567.1"/>
    </source>
</evidence>
<organism evidence="1 2">
    <name type="scientific">Araneus ventricosus</name>
    <name type="common">Orbweaver spider</name>
    <name type="synonym">Epeira ventricosa</name>
    <dbReference type="NCBI Taxonomy" id="182803"/>
    <lineage>
        <taxon>Eukaryota</taxon>
        <taxon>Metazoa</taxon>
        <taxon>Ecdysozoa</taxon>
        <taxon>Arthropoda</taxon>
        <taxon>Chelicerata</taxon>
        <taxon>Arachnida</taxon>
        <taxon>Araneae</taxon>
        <taxon>Araneomorphae</taxon>
        <taxon>Entelegynae</taxon>
        <taxon>Araneoidea</taxon>
        <taxon>Araneidae</taxon>
        <taxon>Araneus</taxon>
    </lineage>
</organism>
<protein>
    <submittedName>
        <fullName evidence="1">Uncharacterized protein</fullName>
    </submittedName>
</protein>
<evidence type="ECO:0000313" key="2">
    <source>
        <dbReference type="Proteomes" id="UP000499080"/>
    </source>
</evidence>
<proteinExistence type="predicted"/>
<dbReference type="EMBL" id="BGPR01128001">
    <property type="protein sequence ID" value="GBN38567.1"/>
    <property type="molecule type" value="Genomic_DNA"/>
</dbReference>